<organism evidence="4 5">
    <name type="scientific">Aequorivita aurantiaca</name>
    <dbReference type="NCBI Taxonomy" id="3053356"/>
    <lineage>
        <taxon>Bacteria</taxon>
        <taxon>Pseudomonadati</taxon>
        <taxon>Bacteroidota</taxon>
        <taxon>Flavobacteriia</taxon>
        <taxon>Flavobacteriales</taxon>
        <taxon>Flavobacteriaceae</taxon>
        <taxon>Aequorivita</taxon>
    </lineage>
</organism>
<dbReference type="RefSeq" id="WP_290255177.1">
    <property type="nucleotide sequence ID" value="NZ_JAUGQQ010000009.1"/>
</dbReference>
<dbReference type="Proteomes" id="UP001244787">
    <property type="component" value="Unassembled WGS sequence"/>
</dbReference>
<dbReference type="NCBIfam" id="TIGR04183">
    <property type="entry name" value="Por_Secre_tail"/>
    <property type="match status" value="1"/>
</dbReference>
<name>A0ABT8DIC1_9FLAO</name>
<evidence type="ECO:0000259" key="3">
    <source>
        <dbReference type="Pfam" id="PF18962"/>
    </source>
</evidence>
<evidence type="ECO:0000256" key="1">
    <source>
        <dbReference type="ARBA" id="ARBA00022729"/>
    </source>
</evidence>
<comment type="caution">
    <text evidence="4">The sequence shown here is derived from an EMBL/GenBank/DDBJ whole genome shotgun (WGS) entry which is preliminary data.</text>
</comment>
<sequence length="524" mass="57959">MKMKLLTFIFCLFAFISFSQQYGSYEIDANGKLFYTATAIHPTDSPENNSGPSVLELDWSNPDFNVSNNPTKDSWEVRLAVGNGGNAYVVYNDNHSNGLQKIMFRKKVVGQEWTAPIFVDTGGEIGGRNNHYPAIAASTNGDLHVVYNVWAMENVRNYIGYSYYNSATDSWSDGLKISDLGGTVNHTQSHHDIYSTDDNLPVVVWGYDFRENNTNEEIYMTYFDGSNWSNDTAVSDVADNLNAGYPYIKSIGDNMAMIVYAEGAFGSMELRYRIYDETTHSLSPAKAITSNNIMSNNYVLATSGTGEVMVMTIHKAVAPDRDVLQMYDYDHASDSFSLSSNSYEMAANAGGLLKRIDLDCNEDGECGIVFTDFLAQINTFLDYYPTTGFGSPTIINQENPGLDAPSARFDTDGNLHVVWSDYRFDDGQGFDEREIFYEKGINTNLSTATNSIGNISVYPNPSDGIFTVAIDSPCTLEIVDILGKRIGIQSLTGTTQVATSLAPGTYFLRFSNEKGTEVKKLLVK</sequence>
<reference evidence="4 5" key="1">
    <citation type="submission" date="2023-06" db="EMBL/GenBank/DDBJ databases">
        <authorList>
            <person name="Ye Y.-Q."/>
            <person name="Du Z.-J."/>
        </authorList>
    </citation>
    <scope>NUCLEOTIDE SEQUENCE [LARGE SCALE GENOMIC DNA]</scope>
    <source>
        <strain evidence="4 5">SDUM287046</strain>
    </source>
</reference>
<feature type="domain" description="Secretion system C-terminal sorting" evidence="3">
    <location>
        <begin position="457"/>
        <end position="523"/>
    </location>
</feature>
<proteinExistence type="predicted"/>
<dbReference type="EMBL" id="JAUGQQ010000009">
    <property type="protein sequence ID" value="MDN3725088.1"/>
    <property type="molecule type" value="Genomic_DNA"/>
</dbReference>
<accession>A0ABT8DIC1</accession>
<keyword evidence="5" id="KW-1185">Reference proteome</keyword>
<evidence type="ECO:0000313" key="4">
    <source>
        <dbReference type="EMBL" id="MDN3725088.1"/>
    </source>
</evidence>
<feature type="chain" id="PRO_5045369981" evidence="2">
    <location>
        <begin position="20"/>
        <end position="524"/>
    </location>
</feature>
<dbReference type="SUPFAM" id="SSF89372">
    <property type="entry name" value="Fucose-specific lectin"/>
    <property type="match status" value="1"/>
</dbReference>
<feature type="signal peptide" evidence="2">
    <location>
        <begin position="1"/>
        <end position="19"/>
    </location>
</feature>
<dbReference type="InterPro" id="IPR026444">
    <property type="entry name" value="Secre_tail"/>
</dbReference>
<evidence type="ECO:0000313" key="5">
    <source>
        <dbReference type="Proteomes" id="UP001244787"/>
    </source>
</evidence>
<keyword evidence="1 2" id="KW-0732">Signal</keyword>
<dbReference type="Pfam" id="PF18962">
    <property type="entry name" value="Por_Secre_tail"/>
    <property type="match status" value="1"/>
</dbReference>
<protein>
    <submittedName>
        <fullName evidence="4">T9SS type A sorting domain-containing protein</fullName>
    </submittedName>
</protein>
<evidence type="ECO:0000256" key="2">
    <source>
        <dbReference type="SAM" id="SignalP"/>
    </source>
</evidence>
<gene>
    <name evidence="4" type="ORF">QRD02_11895</name>
</gene>